<gene>
    <name evidence="1" type="ORF">R8O40_003852</name>
</gene>
<evidence type="ECO:0000313" key="1">
    <source>
        <dbReference type="EMBL" id="EMJ5255567.1"/>
    </source>
</evidence>
<dbReference type="NCBIfam" id="TIGR01760">
    <property type="entry name" value="tape_meas_TP901"/>
    <property type="match status" value="1"/>
</dbReference>
<proteinExistence type="predicted"/>
<dbReference type="EMBL" id="ABONVU020000016">
    <property type="protein sequence ID" value="EMJ5255567.1"/>
    <property type="molecule type" value="Genomic_DNA"/>
</dbReference>
<dbReference type="InterPro" id="IPR010090">
    <property type="entry name" value="Phage_tape_meas"/>
</dbReference>
<name>A0AAC9M5K1_ECOLX</name>
<comment type="caution">
    <text evidence="1">The sequence shown here is derived from an EMBL/GenBank/DDBJ whole genome shotgun (WGS) entry which is preliminary data.</text>
</comment>
<dbReference type="RefSeq" id="WP_001566766.1">
    <property type="nucleotide sequence ID" value="NZ_AP022525.1"/>
</dbReference>
<sequence>MADNFQLKAIITAVDRLSGPLKGMQRQLKGFQKEVSSLALGAAGAGTAIMGALALPVKSAITLESKMADVRKVVDGLDTPDAFKAMTEQVRALSTELPMSADGIAEIVAAGGQAGIARDELMQFATDAVKMGVAFDTTAEESGQMMAQWRTAFNMTQDEVAGLADKINYLGNTGPANAKKISDIVTRIGPLGGVAGVASGEIAAMGATIAGMGVESEIAATGIKNFMLSLTAGNSATKSQKQALRFLRINPKKLAADMQKDARGTMLSVLDAMAKVPKEKQAAVLNALFGKESLGAIAPLLTNLDLLRTNFRRVADSQQYGSSMQKEYASRAATTENQLLLLQNQLDAISSTLGETFLPEVNDGLEAVKPLLEEVRTFVRENPELVKTIAKIGLALLTVGAAAGSLSRIMKVLGGVMNMTPAKGLIALLVGAAYLIIDNWETVGPVIKKVWRVVDETAQAMGGWETVLKAIALFMTTKWVADVTKSITAVTREMRTLGKVSAETGLMGKGRGFIGKAGVYGFLGTLMYEPVKDTLESVVPEDTVNWLDNKGLFLASDWTPFFDRKEYEQYQASLSQYKPNVPLLNPSSSMTQHSELKVTFENAPPGMKIIDVPGKADPLMKITHDVGYSPFRR</sequence>
<dbReference type="PANTHER" id="PTHR37813">
    <property type="entry name" value="FELS-2 PROPHAGE PROTEIN"/>
    <property type="match status" value="1"/>
</dbReference>
<organism evidence="1 2">
    <name type="scientific">Escherichia coli</name>
    <dbReference type="NCBI Taxonomy" id="562"/>
    <lineage>
        <taxon>Bacteria</taxon>
        <taxon>Pseudomonadati</taxon>
        <taxon>Pseudomonadota</taxon>
        <taxon>Gammaproteobacteria</taxon>
        <taxon>Enterobacterales</taxon>
        <taxon>Enterobacteriaceae</taxon>
        <taxon>Escherichia</taxon>
    </lineage>
</organism>
<dbReference type="Pfam" id="PF10145">
    <property type="entry name" value="PhageMin_Tail"/>
    <property type="match status" value="1"/>
</dbReference>
<dbReference type="PANTHER" id="PTHR37813:SF1">
    <property type="entry name" value="FELS-2 PROPHAGE PROTEIN"/>
    <property type="match status" value="1"/>
</dbReference>
<evidence type="ECO:0000313" key="2">
    <source>
        <dbReference type="Proteomes" id="UP001285616"/>
    </source>
</evidence>
<dbReference type="Proteomes" id="UP001285616">
    <property type="component" value="Unassembled WGS sequence"/>
</dbReference>
<protein>
    <submittedName>
        <fullName evidence="1">Phage tail tape measure protein</fullName>
    </submittedName>
</protein>
<accession>A0AAC9M5K1</accession>
<dbReference type="AlphaFoldDB" id="A0AAC9M5K1"/>
<reference evidence="1" key="1">
    <citation type="submission" date="2024-02" db="EMBL/GenBank/DDBJ databases">
        <authorList>
            <consortium name="Clinical and Environmental Microbiology Branch: Whole genome sequencing antimicrobial resistance pathogens in the healthcare setting"/>
        </authorList>
    </citation>
    <scope>NUCLEOTIDE SEQUENCE</scope>
    <source>
        <strain evidence="1">1924188</strain>
    </source>
</reference>